<evidence type="ECO:0000313" key="3">
    <source>
        <dbReference type="EMBL" id="KAK2849908.1"/>
    </source>
</evidence>
<protein>
    <submittedName>
        <fullName evidence="3">Uncharacterized protein</fullName>
    </submittedName>
</protein>
<dbReference type="AlphaFoldDB" id="A0AA88N2X8"/>
<evidence type="ECO:0000256" key="1">
    <source>
        <dbReference type="SAM" id="Phobius"/>
    </source>
</evidence>
<evidence type="ECO:0000313" key="4">
    <source>
        <dbReference type="Proteomes" id="UP001187315"/>
    </source>
</evidence>
<dbReference type="EMBL" id="JAVHJS010000008">
    <property type="protein sequence ID" value="KAK2849908.1"/>
    <property type="molecule type" value="Genomic_DNA"/>
</dbReference>
<keyword evidence="1" id="KW-1133">Transmembrane helix</keyword>
<reference evidence="3" key="1">
    <citation type="submission" date="2023-08" db="EMBL/GenBank/DDBJ databases">
        <title>Pelteobagrus vachellii genome.</title>
        <authorList>
            <person name="Liu H."/>
        </authorList>
    </citation>
    <scope>NUCLEOTIDE SEQUENCE</scope>
    <source>
        <strain evidence="3">PRFRI_2022a</strain>
        <tissue evidence="3">Muscle</tissue>
    </source>
</reference>
<feature type="chain" id="PRO_5041637600" evidence="2">
    <location>
        <begin position="22"/>
        <end position="245"/>
    </location>
</feature>
<proteinExistence type="predicted"/>
<feature type="signal peptide" evidence="2">
    <location>
        <begin position="1"/>
        <end position="21"/>
    </location>
</feature>
<keyword evidence="1" id="KW-0812">Transmembrane</keyword>
<dbReference type="Proteomes" id="UP001187315">
    <property type="component" value="Unassembled WGS sequence"/>
</dbReference>
<evidence type="ECO:0000256" key="2">
    <source>
        <dbReference type="SAM" id="SignalP"/>
    </source>
</evidence>
<keyword evidence="2" id="KW-0732">Signal</keyword>
<comment type="caution">
    <text evidence="3">The sequence shown here is derived from an EMBL/GenBank/DDBJ whole genome shotgun (WGS) entry which is preliminary data.</text>
</comment>
<sequence length="245" mass="28023">MSDRAFTLLILSLALQNVCTGFEVWTLLQNNFNDNNTVNIICQHNALEDWTIHADVLINDQKVCVNDQNNTACEGIKQGNQFNFTLRMTAEQKGLPCHCMVYRTSPLPIQLRKGEKIRLVPGCDCPPLIPTNHQTIKDMEMGNDYSQSAVTGYLIWLLLGTALLLCFYSLIITVVYIKLRIRISKELQITYVPMQKKCVKPKKKVKGHVSDKNEEYMYMREVHQQVQPIRDVNHNSRLNPVGSTV</sequence>
<organism evidence="3 4">
    <name type="scientific">Tachysurus vachellii</name>
    <name type="common">Darkbarbel catfish</name>
    <name type="synonym">Pelteobagrus vachellii</name>
    <dbReference type="NCBI Taxonomy" id="175792"/>
    <lineage>
        <taxon>Eukaryota</taxon>
        <taxon>Metazoa</taxon>
        <taxon>Chordata</taxon>
        <taxon>Craniata</taxon>
        <taxon>Vertebrata</taxon>
        <taxon>Euteleostomi</taxon>
        <taxon>Actinopterygii</taxon>
        <taxon>Neopterygii</taxon>
        <taxon>Teleostei</taxon>
        <taxon>Ostariophysi</taxon>
        <taxon>Siluriformes</taxon>
        <taxon>Bagridae</taxon>
        <taxon>Tachysurus</taxon>
    </lineage>
</organism>
<accession>A0AA88N2X8</accession>
<name>A0AA88N2X8_TACVA</name>
<keyword evidence="1" id="KW-0472">Membrane</keyword>
<keyword evidence="4" id="KW-1185">Reference proteome</keyword>
<gene>
    <name evidence="3" type="ORF">Q7C36_008691</name>
</gene>
<feature type="transmembrane region" description="Helical" evidence="1">
    <location>
        <begin position="153"/>
        <end position="177"/>
    </location>
</feature>